<dbReference type="CDD" id="cd00093">
    <property type="entry name" value="HTH_XRE"/>
    <property type="match status" value="1"/>
</dbReference>
<dbReference type="SMART" id="SM00530">
    <property type="entry name" value="HTH_XRE"/>
    <property type="match status" value="1"/>
</dbReference>
<reference evidence="1 2" key="1">
    <citation type="submission" date="2019-11" db="EMBL/GenBank/DDBJ databases">
        <title>Draft Genome Sequence of Plant Growth-Promoting Rhizosphere-Associated Bacteria.</title>
        <authorList>
            <person name="Vasilyev I.Y."/>
            <person name="Radchenko V."/>
            <person name="Ilnitskaya E.V."/>
        </authorList>
    </citation>
    <scope>NUCLEOTIDE SEQUENCE [LARGE SCALE GENOMIC DNA]</scope>
    <source>
        <strain evidence="1 2">VRA_MhP_f</strain>
    </source>
</reference>
<dbReference type="RefSeq" id="WP_010247064.1">
    <property type="nucleotide sequence ID" value="NZ_ADWZ01000002.1"/>
</dbReference>
<dbReference type="InterPro" id="IPR010982">
    <property type="entry name" value="Lambda_DNA-bd_dom_sf"/>
</dbReference>
<gene>
    <name evidence="1" type="ORF">GKC49_17240</name>
</gene>
<comment type="caution">
    <text evidence="1">The sequence shown here is derived from an EMBL/GenBank/DDBJ whole genome shotgun (WGS) entry which is preliminary data.</text>
</comment>
<dbReference type="Pfam" id="PF01381">
    <property type="entry name" value="HTH_3"/>
    <property type="match status" value="1"/>
</dbReference>
<dbReference type="PROSITE" id="PS50943">
    <property type="entry name" value="HTH_CROC1"/>
    <property type="match status" value="1"/>
</dbReference>
<name>A0A7X2MP57_ENTAG</name>
<dbReference type="PANTHER" id="PTHR40455">
    <property type="entry name" value="ANTITOXIN HIGA"/>
    <property type="match status" value="1"/>
</dbReference>
<protein>
    <submittedName>
        <fullName evidence="1">Helix-turn-helix domain-containing protein</fullName>
    </submittedName>
</protein>
<organism evidence="1 2">
    <name type="scientific">Enterobacter agglomerans</name>
    <name type="common">Erwinia herbicola</name>
    <name type="synonym">Pantoea agglomerans</name>
    <dbReference type="NCBI Taxonomy" id="549"/>
    <lineage>
        <taxon>Bacteria</taxon>
        <taxon>Pseudomonadati</taxon>
        <taxon>Pseudomonadota</taxon>
        <taxon>Gammaproteobacteria</taxon>
        <taxon>Enterobacterales</taxon>
        <taxon>Erwiniaceae</taxon>
        <taxon>Pantoea</taxon>
        <taxon>Pantoea agglomerans group</taxon>
    </lineage>
</organism>
<dbReference type="GO" id="GO:0001046">
    <property type="term" value="F:core promoter sequence-specific DNA binding"/>
    <property type="evidence" value="ECO:0007669"/>
    <property type="project" value="TreeGrafter"/>
</dbReference>
<dbReference type="OrthoDB" id="5771335at2"/>
<dbReference type="InterPro" id="IPR039060">
    <property type="entry name" value="Antitox_HigA"/>
</dbReference>
<accession>A0A7X2MP57</accession>
<evidence type="ECO:0000313" key="1">
    <source>
        <dbReference type="EMBL" id="MSE16792.1"/>
    </source>
</evidence>
<dbReference type="SUPFAM" id="SSF47413">
    <property type="entry name" value="lambda repressor-like DNA-binding domains"/>
    <property type="match status" value="1"/>
</dbReference>
<sequence>MITEAIQATNDLVRIVPFLGGSTDKRDYEQALELVEYLVEHQPDSPLVEILSDKVARYENSAPEFAAFNARTDAIPRGVALLRVIMDQHGLTQSSFADEIGQRSYVSRILRGDRPLTDKHKARLAARFNLPFEAFAE</sequence>
<dbReference type="InterPro" id="IPR001387">
    <property type="entry name" value="Cro/C1-type_HTH"/>
</dbReference>
<dbReference type="GO" id="GO:0006355">
    <property type="term" value="P:regulation of DNA-templated transcription"/>
    <property type="evidence" value="ECO:0007669"/>
    <property type="project" value="InterPro"/>
</dbReference>
<dbReference type="Gene3D" id="1.10.260.40">
    <property type="entry name" value="lambda repressor-like DNA-binding domains"/>
    <property type="match status" value="1"/>
</dbReference>
<dbReference type="AlphaFoldDB" id="A0A7X2MP57"/>
<evidence type="ECO:0000313" key="2">
    <source>
        <dbReference type="Proteomes" id="UP000461948"/>
    </source>
</evidence>
<proteinExistence type="predicted"/>
<dbReference type="GeneID" id="66827735"/>
<dbReference type="EMBL" id="WKLC01000855">
    <property type="protein sequence ID" value="MSE16792.1"/>
    <property type="molecule type" value="Genomic_DNA"/>
</dbReference>
<dbReference type="PANTHER" id="PTHR40455:SF1">
    <property type="entry name" value="ANTITOXIN HIGA"/>
    <property type="match status" value="1"/>
</dbReference>
<dbReference type="Proteomes" id="UP000461948">
    <property type="component" value="Unassembled WGS sequence"/>
</dbReference>